<accession>A0A6V8NW18</accession>
<proteinExistence type="predicted"/>
<sequence length="77" mass="8482">MIVVSNLFFGEGNLANLRSALRAVEEGKEVILLSTDPIFSRDFSSGKATELYSHLMAKGALEVRNLDELVQKIGEQN</sequence>
<dbReference type="Proteomes" id="UP000585609">
    <property type="component" value="Unassembled WGS sequence"/>
</dbReference>
<reference evidence="1 2" key="1">
    <citation type="journal article" date="2020" name="Front. Microbiol.">
        <title>Single-cell genomics of novel Actinobacteria with the Wood-Ljungdahl pathway discovered in a serpentinizing system.</title>
        <authorList>
            <person name="Merino N."/>
            <person name="Kawai M."/>
            <person name="Boyd E.S."/>
            <person name="Colman D.R."/>
            <person name="McGlynn S.E."/>
            <person name="Nealson K.H."/>
            <person name="Kurokawa K."/>
            <person name="Hongoh Y."/>
        </authorList>
    </citation>
    <scope>NUCLEOTIDE SEQUENCE [LARGE SCALE GENOMIC DNA]</scope>
    <source>
        <strain evidence="1 2">S09_30</strain>
    </source>
</reference>
<protein>
    <submittedName>
        <fullName evidence="1">Uncharacterized protein</fullName>
    </submittedName>
</protein>
<dbReference type="AlphaFoldDB" id="A0A6V8NW18"/>
<evidence type="ECO:0000313" key="2">
    <source>
        <dbReference type="Proteomes" id="UP000585609"/>
    </source>
</evidence>
<gene>
    <name evidence="1" type="ORF">HKBW3S09_00154</name>
</gene>
<comment type="caution">
    <text evidence="1">The sequence shown here is derived from an EMBL/GenBank/DDBJ whole genome shotgun (WGS) entry which is preliminary data.</text>
</comment>
<dbReference type="EMBL" id="BLRW01000010">
    <property type="protein sequence ID" value="GFP22686.1"/>
    <property type="molecule type" value="Genomic_DNA"/>
</dbReference>
<organism evidence="1 2">
    <name type="scientific">Candidatus Hakubella thermalkaliphila</name>
    <dbReference type="NCBI Taxonomy" id="2754717"/>
    <lineage>
        <taxon>Bacteria</taxon>
        <taxon>Bacillati</taxon>
        <taxon>Actinomycetota</taxon>
        <taxon>Actinomycetota incertae sedis</taxon>
        <taxon>Candidatus Hakubellales</taxon>
        <taxon>Candidatus Hakubellaceae</taxon>
        <taxon>Candidatus Hakubella</taxon>
    </lineage>
</organism>
<name>A0A6V8NW18_9ACTN</name>
<evidence type="ECO:0000313" key="1">
    <source>
        <dbReference type="EMBL" id="GFP22686.1"/>
    </source>
</evidence>